<feature type="region of interest" description="Disordered" evidence="2">
    <location>
        <begin position="1"/>
        <end position="26"/>
    </location>
</feature>
<gene>
    <name evidence="5" type="ORF">AVDCRST_MAG36-3016</name>
</gene>
<feature type="transmembrane region" description="Helical" evidence="3">
    <location>
        <begin position="287"/>
        <end position="309"/>
    </location>
</feature>
<dbReference type="Pfam" id="PF14257">
    <property type="entry name" value="DUF4349"/>
    <property type="match status" value="1"/>
</dbReference>
<feature type="coiled-coil region" evidence="1">
    <location>
        <begin position="213"/>
        <end position="240"/>
    </location>
</feature>
<feature type="region of interest" description="Disordered" evidence="2">
    <location>
        <begin position="51"/>
        <end position="84"/>
    </location>
</feature>
<feature type="domain" description="DUF4349" evidence="4">
    <location>
        <begin position="96"/>
        <end position="304"/>
    </location>
</feature>
<keyword evidence="1" id="KW-0175">Coiled coil</keyword>
<sequence length="331" mass="34830">MAHRSWLLRPGQAARTTRPRPQPRPGVRAAVAATVLALLALLTACSGGVGSMSSDAGGGSENAGGDVDGMTAERAADSSGGVKVAGQLERAAPMARQVIRTGEATLQADDVTGLREEVGRLVQRYGGYVSSERSFNDPRGRLVEDRLVLRVPSTRFDQLLADFAEIAVVLDPTTKEDDVTTEVIDVDSRVRTAEVSLDRLRSFLRRSADVNALIRLESEMAEREADLASLRAQQDYLEDQTSLATITLTLQRPPEDEPAQQSGDGFLAGLAGGWTALKGVVVVAATLLGAVVPFALAAAVIGVPVALVLRGLRRRRPPATTATPPAPAPGG</sequence>
<keyword evidence="3" id="KW-1133">Transmembrane helix</keyword>
<evidence type="ECO:0000256" key="1">
    <source>
        <dbReference type="SAM" id="Coils"/>
    </source>
</evidence>
<evidence type="ECO:0000256" key="3">
    <source>
        <dbReference type="SAM" id="Phobius"/>
    </source>
</evidence>
<accession>A0A6J4MQF5</accession>
<name>A0A6J4MQF5_9ACTN</name>
<proteinExistence type="predicted"/>
<evidence type="ECO:0000313" key="5">
    <source>
        <dbReference type="EMBL" id="CAA9365962.1"/>
    </source>
</evidence>
<organism evidence="5">
    <name type="scientific">uncultured Nocardioidaceae bacterium</name>
    <dbReference type="NCBI Taxonomy" id="253824"/>
    <lineage>
        <taxon>Bacteria</taxon>
        <taxon>Bacillati</taxon>
        <taxon>Actinomycetota</taxon>
        <taxon>Actinomycetes</taxon>
        <taxon>Propionibacteriales</taxon>
        <taxon>Nocardioidaceae</taxon>
        <taxon>environmental samples</taxon>
    </lineage>
</organism>
<dbReference type="EMBL" id="CADCUH010000194">
    <property type="protein sequence ID" value="CAA9365962.1"/>
    <property type="molecule type" value="Genomic_DNA"/>
</dbReference>
<protein>
    <recommendedName>
        <fullName evidence="4">DUF4349 domain-containing protein</fullName>
    </recommendedName>
</protein>
<keyword evidence="3" id="KW-0472">Membrane</keyword>
<dbReference type="InterPro" id="IPR025645">
    <property type="entry name" value="DUF4349"/>
</dbReference>
<evidence type="ECO:0000256" key="2">
    <source>
        <dbReference type="SAM" id="MobiDB-lite"/>
    </source>
</evidence>
<reference evidence="5" key="1">
    <citation type="submission" date="2020-02" db="EMBL/GenBank/DDBJ databases">
        <authorList>
            <person name="Meier V. D."/>
        </authorList>
    </citation>
    <scope>NUCLEOTIDE SEQUENCE</scope>
    <source>
        <strain evidence="5">AVDCRST_MAG36</strain>
    </source>
</reference>
<keyword evidence="3" id="KW-0812">Transmembrane</keyword>
<evidence type="ECO:0000259" key="4">
    <source>
        <dbReference type="Pfam" id="PF14257"/>
    </source>
</evidence>
<dbReference type="AlphaFoldDB" id="A0A6J4MQF5"/>